<dbReference type="Pfam" id="PF13401">
    <property type="entry name" value="AAA_22"/>
    <property type="match status" value="1"/>
</dbReference>
<dbReference type="SUPFAM" id="SSF48452">
    <property type="entry name" value="TPR-like"/>
    <property type="match status" value="1"/>
</dbReference>
<protein>
    <recommendedName>
        <fullName evidence="1">HTH cro/C1-type domain-containing protein</fullName>
    </recommendedName>
</protein>
<dbReference type="InterPro" id="IPR027417">
    <property type="entry name" value="P-loop_NTPase"/>
</dbReference>
<keyword evidence="3" id="KW-1185">Reference proteome</keyword>
<dbReference type="InterPro" id="IPR011990">
    <property type="entry name" value="TPR-like_helical_dom_sf"/>
</dbReference>
<dbReference type="SUPFAM" id="SSF47413">
    <property type="entry name" value="lambda repressor-like DNA-binding domains"/>
    <property type="match status" value="1"/>
</dbReference>
<dbReference type="RefSeq" id="WP_203762513.1">
    <property type="nucleotide sequence ID" value="NZ_BAAABO010000006.1"/>
</dbReference>
<dbReference type="InterPro" id="IPR001387">
    <property type="entry name" value="Cro/C1-type_HTH"/>
</dbReference>
<sequence>MADREPLGQRLRRARHAAGLSVEELAERSGVSVRGIGDIERGRSRRPQARTLALLAGALGVEIAAPAAGDDLGGRVAGDFVGRAAELAAVERPGGPVVVVTGAPGVGKTTFAAQAARRLAGRYPAGTFLVDLRGLDESPPSAADALGQLLQAFGTAPGEIPAEPADREELYRSVVREKPALIVLDNAAGEPQVRPLLHDDAAALTLVTSRRVLAGLERVRRVHLDTLTEAESATLLREIVGDRAGEAVPRVAELCGHLPLALRIAANRLLSRPEWDLEDLAGRLAGESDRGVAGAFELSYRQLSAEAATVFRRLALVPGADAGIELATVLAGLPEEETEDALDELLDLALLQSSADLRYRFHDLLRLFARERLSPADRAEEGPMAAWLVATATAAGNWFEPGAQGGGQFAGAAAAEEWLKAEGDNWVGALRLAAAAGRHREVIGAADAMHWFSERWTDWTRWEEVFNLARESAAAVGDRVAEATQLNHLSWAAAAIGRRFDIAGGYARQALAVAEEAGDPVQQAWALRMLSDIHFAGKEYDDAADVAERAWILFERAGDLEGAGTALATLGDLDRLRGRPAEALERHERLLASYDRLSPEAAASLVPDVLYSIGLDHTALGDWRTAVEVHERGLRLSREANLWQFVLRNLDGLADAQLAAGREEEAAAALREGLRVSVEIGRDTTAERFRRRLAGLRR</sequence>
<reference evidence="2 3" key="1">
    <citation type="submission" date="2021-01" db="EMBL/GenBank/DDBJ databases">
        <title>Whole genome shotgun sequence of Actinoplanes deccanensis NBRC 13994.</title>
        <authorList>
            <person name="Komaki H."/>
            <person name="Tamura T."/>
        </authorList>
    </citation>
    <scope>NUCLEOTIDE SEQUENCE [LARGE SCALE GENOMIC DNA]</scope>
    <source>
        <strain evidence="2 3">NBRC 13994</strain>
    </source>
</reference>
<evidence type="ECO:0000313" key="2">
    <source>
        <dbReference type="EMBL" id="GID74349.1"/>
    </source>
</evidence>
<dbReference type="Pfam" id="PF01381">
    <property type="entry name" value="HTH_3"/>
    <property type="match status" value="1"/>
</dbReference>
<dbReference type="PROSITE" id="PS50943">
    <property type="entry name" value="HTH_CROC1"/>
    <property type="match status" value="1"/>
</dbReference>
<dbReference type="SMART" id="SM00382">
    <property type="entry name" value="AAA"/>
    <property type="match status" value="1"/>
</dbReference>
<accession>A0ABQ3Y2X8</accession>
<organism evidence="2 3">
    <name type="scientific">Paractinoplanes deccanensis</name>
    <dbReference type="NCBI Taxonomy" id="113561"/>
    <lineage>
        <taxon>Bacteria</taxon>
        <taxon>Bacillati</taxon>
        <taxon>Actinomycetota</taxon>
        <taxon>Actinomycetes</taxon>
        <taxon>Micromonosporales</taxon>
        <taxon>Micromonosporaceae</taxon>
        <taxon>Paractinoplanes</taxon>
    </lineage>
</organism>
<dbReference type="Gene3D" id="1.10.10.10">
    <property type="entry name" value="Winged helix-like DNA-binding domain superfamily/Winged helix DNA-binding domain"/>
    <property type="match status" value="1"/>
</dbReference>
<comment type="caution">
    <text evidence="2">The sequence shown here is derived from an EMBL/GenBank/DDBJ whole genome shotgun (WGS) entry which is preliminary data.</text>
</comment>
<name>A0ABQ3Y2X8_9ACTN</name>
<feature type="domain" description="HTH cro/C1-type" evidence="1">
    <location>
        <begin position="11"/>
        <end position="66"/>
    </location>
</feature>
<dbReference type="PANTHER" id="PTHR47691">
    <property type="entry name" value="REGULATOR-RELATED"/>
    <property type="match status" value="1"/>
</dbReference>
<dbReference type="Proteomes" id="UP000609879">
    <property type="component" value="Unassembled WGS sequence"/>
</dbReference>
<dbReference type="InterPro" id="IPR036388">
    <property type="entry name" value="WH-like_DNA-bd_sf"/>
</dbReference>
<dbReference type="SUPFAM" id="SSF52540">
    <property type="entry name" value="P-loop containing nucleoside triphosphate hydrolases"/>
    <property type="match status" value="1"/>
</dbReference>
<evidence type="ECO:0000259" key="1">
    <source>
        <dbReference type="PROSITE" id="PS50943"/>
    </source>
</evidence>
<dbReference type="InterPro" id="IPR010982">
    <property type="entry name" value="Lambda_DNA-bd_dom_sf"/>
</dbReference>
<dbReference type="InterPro" id="IPR049945">
    <property type="entry name" value="AAA_22"/>
</dbReference>
<dbReference type="PANTHER" id="PTHR47691:SF3">
    <property type="entry name" value="HTH-TYPE TRANSCRIPTIONAL REGULATOR RV0890C-RELATED"/>
    <property type="match status" value="1"/>
</dbReference>
<dbReference type="EMBL" id="BOMI01000057">
    <property type="protein sequence ID" value="GID74349.1"/>
    <property type="molecule type" value="Genomic_DNA"/>
</dbReference>
<dbReference type="Gene3D" id="1.25.40.10">
    <property type="entry name" value="Tetratricopeptide repeat domain"/>
    <property type="match status" value="1"/>
</dbReference>
<evidence type="ECO:0000313" key="3">
    <source>
        <dbReference type="Proteomes" id="UP000609879"/>
    </source>
</evidence>
<dbReference type="SMART" id="SM00530">
    <property type="entry name" value="HTH_XRE"/>
    <property type="match status" value="1"/>
</dbReference>
<proteinExistence type="predicted"/>
<dbReference type="PRINTS" id="PR00364">
    <property type="entry name" value="DISEASERSIST"/>
</dbReference>
<gene>
    <name evidence="2" type="ORF">Ade02nite_29900</name>
</gene>
<dbReference type="CDD" id="cd00093">
    <property type="entry name" value="HTH_XRE"/>
    <property type="match status" value="1"/>
</dbReference>
<dbReference type="InterPro" id="IPR003593">
    <property type="entry name" value="AAA+_ATPase"/>
</dbReference>
<dbReference type="Gene3D" id="1.10.260.40">
    <property type="entry name" value="lambda repressor-like DNA-binding domains"/>
    <property type="match status" value="1"/>
</dbReference>
<dbReference type="Gene3D" id="3.40.50.300">
    <property type="entry name" value="P-loop containing nucleotide triphosphate hydrolases"/>
    <property type="match status" value="1"/>
</dbReference>